<dbReference type="GO" id="GO:0051287">
    <property type="term" value="F:NAD binding"/>
    <property type="evidence" value="ECO:0007669"/>
    <property type="project" value="InterPro"/>
</dbReference>
<accession>A0A7M3MDG0</accession>
<dbReference type="GO" id="GO:0009089">
    <property type="term" value="P:lysine biosynthetic process via diaminopimelate"/>
    <property type="evidence" value="ECO:0007669"/>
    <property type="project" value="UniProtKB-UniRule"/>
</dbReference>
<dbReference type="GO" id="GO:0004073">
    <property type="term" value="F:aspartate-semialdehyde dehydrogenase activity"/>
    <property type="evidence" value="ECO:0007669"/>
    <property type="project" value="UniProtKB-UniRule"/>
</dbReference>
<evidence type="ECO:0000256" key="12">
    <source>
        <dbReference type="ARBA" id="ARBA00023154"/>
    </source>
</evidence>
<dbReference type="GO" id="GO:0071266">
    <property type="term" value="P:'de novo' L-methionine biosynthetic process"/>
    <property type="evidence" value="ECO:0007669"/>
    <property type="project" value="UniProtKB-UniRule"/>
</dbReference>
<evidence type="ECO:0000256" key="1">
    <source>
        <dbReference type="ARBA" id="ARBA00005021"/>
    </source>
</evidence>
<comment type="catalytic activity">
    <reaction evidence="14 15">
        <text>L-aspartate 4-semialdehyde + phosphate + NADP(+) = 4-phospho-L-aspartate + NADPH + H(+)</text>
        <dbReference type="Rhea" id="RHEA:24284"/>
        <dbReference type="ChEBI" id="CHEBI:15378"/>
        <dbReference type="ChEBI" id="CHEBI:43474"/>
        <dbReference type="ChEBI" id="CHEBI:57535"/>
        <dbReference type="ChEBI" id="CHEBI:57783"/>
        <dbReference type="ChEBI" id="CHEBI:58349"/>
        <dbReference type="ChEBI" id="CHEBI:537519"/>
        <dbReference type="EC" id="1.2.1.11"/>
    </reaction>
</comment>
<dbReference type="InterPro" id="IPR005986">
    <property type="entry name" value="Asp_semialdehyde_DH_beta"/>
</dbReference>
<comment type="subunit">
    <text evidence="5 15">Homodimer.</text>
</comment>
<keyword evidence="10 15" id="KW-0220">Diaminopimelate biosynthesis</keyword>
<keyword evidence="9 15" id="KW-0521">NADP</keyword>
<evidence type="ECO:0000256" key="9">
    <source>
        <dbReference type="ARBA" id="ARBA00022857"/>
    </source>
</evidence>
<keyword evidence="11 15" id="KW-0560">Oxidoreductase</keyword>
<dbReference type="InterPro" id="IPR000534">
    <property type="entry name" value="Semialdehyde_DH_NAD-bd"/>
</dbReference>
<feature type="binding site" evidence="15">
    <location>
        <begin position="42"/>
        <end position="43"/>
    </location>
    <ligand>
        <name>NADP(+)</name>
        <dbReference type="ChEBI" id="CHEBI:58349"/>
    </ligand>
</feature>
<dbReference type="GO" id="GO:0046983">
    <property type="term" value="F:protein dimerization activity"/>
    <property type="evidence" value="ECO:0007669"/>
    <property type="project" value="InterPro"/>
</dbReference>
<feature type="binding site" evidence="15">
    <location>
        <position position="102"/>
    </location>
    <ligand>
        <name>phosphate</name>
        <dbReference type="ChEBI" id="CHEBI:43474"/>
    </ligand>
</feature>
<dbReference type="OrthoDB" id="9805684at2"/>
<dbReference type="NCBIfam" id="NF011456">
    <property type="entry name" value="PRK14874.1"/>
    <property type="match status" value="1"/>
</dbReference>
<dbReference type="Proteomes" id="UP000448292">
    <property type="component" value="Unassembled WGS sequence"/>
</dbReference>
<reference evidence="18 19" key="1">
    <citation type="submission" date="2018-06" db="EMBL/GenBank/DDBJ databases">
        <title>Complete genome of Desulfovibrio indonesiensis P37SLT.</title>
        <authorList>
            <person name="Crispim J.S."/>
            <person name="Vidigal P.M.P."/>
            <person name="Silva L.C.F."/>
            <person name="Laguardia C.N."/>
            <person name="Araujo L.C."/>
            <person name="Dias R.S."/>
            <person name="Sousa M.P."/>
            <person name="Paula S.O."/>
            <person name="Silva C."/>
        </authorList>
    </citation>
    <scope>NUCLEOTIDE SEQUENCE [LARGE SCALE GENOMIC DNA]</scope>
    <source>
        <strain evidence="18 19">P37SLT</strain>
    </source>
</reference>
<dbReference type="PIRSF" id="PIRSF000148">
    <property type="entry name" value="ASA_dh"/>
    <property type="match status" value="1"/>
</dbReference>
<dbReference type="GO" id="GO:0050661">
    <property type="term" value="F:NADP binding"/>
    <property type="evidence" value="ECO:0007669"/>
    <property type="project" value="UniProtKB-UniRule"/>
</dbReference>
<evidence type="ECO:0000256" key="5">
    <source>
        <dbReference type="ARBA" id="ARBA00011738"/>
    </source>
</evidence>
<evidence type="ECO:0000259" key="17">
    <source>
        <dbReference type="SMART" id="SM00859"/>
    </source>
</evidence>
<dbReference type="SUPFAM" id="SSF55347">
    <property type="entry name" value="Glyceraldehyde-3-phosphate dehydrogenase-like, C-terminal domain"/>
    <property type="match status" value="1"/>
</dbReference>
<feature type="binding site" evidence="15">
    <location>
        <begin position="161"/>
        <end position="162"/>
    </location>
    <ligand>
        <name>NADP(+)</name>
        <dbReference type="ChEBI" id="CHEBI:58349"/>
    </ligand>
</feature>
<comment type="similarity">
    <text evidence="4 15">Belongs to the aspartate-semialdehyde dehydrogenase family.</text>
</comment>
<evidence type="ECO:0000256" key="8">
    <source>
        <dbReference type="ARBA" id="ARBA00022697"/>
    </source>
</evidence>
<evidence type="ECO:0000256" key="7">
    <source>
        <dbReference type="ARBA" id="ARBA00022605"/>
    </source>
</evidence>
<feature type="active site" description="Proton acceptor" evidence="15 16">
    <location>
        <position position="244"/>
    </location>
</feature>
<dbReference type="InterPro" id="IPR012080">
    <property type="entry name" value="Asp_semialdehyde_DH"/>
</dbReference>
<evidence type="ECO:0000256" key="14">
    <source>
        <dbReference type="ARBA" id="ARBA00047891"/>
    </source>
</evidence>
<dbReference type="EMBL" id="QMIE01000012">
    <property type="protein sequence ID" value="TVM16271.1"/>
    <property type="molecule type" value="Genomic_DNA"/>
</dbReference>
<dbReference type="AlphaFoldDB" id="A0A7M3MDG0"/>
<feature type="binding site" evidence="15">
    <location>
        <position position="317"/>
    </location>
    <ligand>
        <name>NADP(+)</name>
        <dbReference type="ChEBI" id="CHEBI:58349"/>
    </ligand>
</feature>
<comment type="function">
    <text evidence="15">Catalyzes the NADPH-dependent formation of L-aspartate-semialdehyde (L-ASA) by the reductive dephosphorylation of L-aspartyl-4-phosphate.</text>
</comment>
<feature type="active site" description="Acyl-thioester intermediate" evidence="15 16">
    <location>
        <position position="131"/>
    </location>
</feature>
<gene>
    <name evidence="15" type="primary">asd</name>
    <name evidence="18" type="ORF">DPQ33_13200</name>
</gene>
<keyword evidence="13 15" id="KW-0486">Methionine biosynthesis</keyword>
<protein>
    <recommendedName>
        <fullName evidence="6 15">Aspartate-semialdehyde dehydrogenase</fullName>
        <shortName evidence="15">ASA dehydrogenase</shortName>
        <shortName evidence="15">ASADH</shortName>
        <ecNumber evidence="6 15">1.2.1.11</ecNumber>
    </recommendedName>
    <alternativeName>
        <fullName evidence="15">Aspartate-beta-semialdehyde dehydrogenase</fullName>
    </alternativeName>
</protein>
<dbReference type="GO" id="GO:0009097">
    <property type="term" value="P:isoleucine biosynthetic process"/>
    <property type="evidence" value="ECO:0007669"/>
    <property type="project" value="UniProtKB-UniRule"/>
</dbReference>
<feature type="binding site" evidence="15">
    <location>
        <begin position="14"/>
        <end position="17"/>
    </location>
    <ligand>
        <name>NADP(+)</name>
        <dbReference type="ChEBI" id="CHEBI:58349"/>
    </ligand>
</feature>
<comment type="caution">
    <text evidence="15">Lacks conserved residue(s) required for the propagation of feature annotation.</text>
</comment>
<dbReference type="Pfam" id="PF01118">
    <property type="entry name" value="Semialdhyde_dh"/>
    <property type="match status" value="1"/>
</dbReference>
<dbReference type="Pfam" id="PF02774">
    <property type="entry name" value="Semialdhyde_dhC"/>
    <property type="match status" value="1"/>
</dbReference>
<evidence type="ECO:0000256" key="6">
    <source>
        <dbReference type="ARBA" id="ARBA00013120"/>
    </source>
</evidence>
<name>A0A7M3MDG0_9BACT</name>
<evidence type="ECO:0000256" key="15">
    <source>
        <dbReference type="HAMAP-Rule" id="MF_02121"/>
    </source>
</evidence>
<keyword evidence="8 15" id="KW-0791">Threonine biosynthesis</keyword>
<feature type="domain" description="Semialdehyde dehydrogenase NAD-binding" evidence="17">
    <location>
        <begin position="7"/>
        <end position="122"/>
    </location>
</feature>
<dbReference type="SMART" id="SM00859">
    <property type="entry name" value="Semialdhyde_dh"/>
    <property type="match status" value="1"/>
</dbReference>
<dbReference type="RefSeq" id="WP_144303700.1">
    <property type="nucleotide sequence ID" value="NZ_QMIE01000012.1"/>
</dbReference>
<evidence type="ECO:0000256" key="10">
    <source>
        <dbReference type="ARBA" id="ARBA00022915"/>
    </source>
</evidence>
<dbReference type="CDD" id="cd02316">
    <property type="entry name" value="VcASADH2_like_N"/>
    <property type="match status" value="1"/>
</dbReference>
<dbReference type="Gene3D" id="3.30.360.10">
    <property type="entry name" value="Dihydrodipicolinate Reductase, domain 2"/>
    <property type="match status" value="1"/>
</dbReference>
<evidence type="ECO:0000256" key="16">
    <source>
        <dbReference type="PIRSR" id="PIRSR000148-1"/>
    </source>
</evidence>
<comment type="pathway">
    <text evidence="3 15">Amino-acid biosynthesis; L-threonine biosynthesis; L-threonine from L-aspartate: step 2/5.</text>
</comment>
<dbReference type="PANTHER" id="PTHR46278">
    <property type="entry name" value="DEHYDROGENASE, PUTATIVE-RELATED"/>
    <property type="match status" value="1"/>
</dbReference>
<comment type="pathway">
    <text evidence="1 15">Amino-acid biosynthesis; L-methionine biosynthesis via de novo pathway; L-homoserine from L-aspartate: step 2/3.</text>
</comment>
<dbReference type="GO" id="GO:0009088">
    <property type="term" value="P:threonine biosynthetic process"/>
    <property type="evidence" value="ECO:0007669"/>
    <property type="project" value="UniProtKB-UniRule"/>
</dbReference>
<evidence type="ECO:0000313" key="18">
    <source>
        <dbReference type="EMBL" id="TVM16271.1"/>
    </source>
</evidence>
<keyword evidence="7 15" id="KW-0028">Amino-acid biosynthesis</keyword>
<proteinExistence type="inferred from homology"/>
<dbReference type="HAMAP" id="MF_02121">
    <property type="entry name" value="ASADH"/>
    <property type="match status" value="1"/>
</dbReference>
<dbReference type="EC" id="1.2.1.11" evidence="6 15"/>
<dbReference type="SUPFAM" id="SSF51735">
    <property type="entry name" value="NAD(P)-binding Rossmann-fold domains"/>
    <property type="match status" value="1"/>
</dbReference>
<dbReference type="UniPathway" id="UPA00051">
    <property type="reaction ID" value="UER00464"/>
</dbReference>
<dbReference type="UniPathway" id="UPA00034">
    <property type="reaction ID" value="UER00016"/>
</dbReference>
<keyword evidence="12 15" id="KW-0457">Lysine biosynthesis</keyword>
<dbReference type="Gene3D" id="3.40.50.720">
    <property type="entry name" value="NAD(P)-binding Rossmann-like Domain"/>
    <property type="match status" value="1"/>
</dbReference>
<comment type="pathway">
    <text evidence="2 15">Amino-acid biosynthesis; L-lysine biosynthesis via DAP pathway; (S)-tetrahydrodipicolinate from L-aspartate: step 2/4.</text>
</comment>
<dbReference type="CDD" id="cd18131">
    <property type="entry name" value="ASADH_C_bac_euk_like"/>
    <property type="match status" value="1"/>
</dbReference>
<evidence type="ECO:0000256" key="13">
    <source>
        <dbReference type="ARBA" id="ARBA00023167"/>
    </source>
</evidence>
<dbReference type="UniPathway" id="UPA00050">
    <property type="reaction ID" value="UER00463"/>
</dbReference>
<evidence type="ECO:0000256" key="4">
    <source>
        <dbReference type="ARBA" id="ARBA00010584"/>
    </source>
</evidence>
<dbReference type="InterPro" id="IPR012280">
    <property type="entry name" value="Semialdhyde_DH_dimer_dom"/>
</dbReference>
<feature type="binding site" evidence="15">
    <location>
        <position position="237"/>
    </location>
    <ligand>
        <name>substrate</name>
    </ligand>
</feature>
<evidence type="ECO:0000313" key="19">
    <source>
        <dbReference type="Proteomes" id="UP000448292"/>
    </source>
</evidence>
<evidence type="ECO:0000256" key="3">
    <source>
        <dbReference type="ARBA" id="ARBA00005097"/>
    </source>
</evidence>
<evidence type="ECO:0000256" key="2">
    <source>
        <dbReference type="ARBA" id="ARBA00005076"/>
    </source>
</evidence>
<dbReference type="PANTHER" id="PTHR46278:SF2">
    <property type="entry name" value="ASPARTATE-SEMIALDEHYDE DEHYDROGENASE"/>
    <property type="match status" value="1"/>
</dbReference>
<comment type="caution">
    <text evidence="18">The sequence shown here is derived from an EMBL/GenBank/DDBJ whole genome shotgun (WGS) entry which is preliminary data.</text>
</comment>
<dbReference type="NCBIfam" id="TIGR01296">
    <property type="entry name" value="asd_B"/>
    <property type="match status" value="1"/>
</dbReference>
<sequence length="350" mass="37924">MASREIVVAVAGATGAVGREMLKILEERSFPAKEIRPLASARSAGTAVEYAGGELTVQELTEDSFKGVDIALFSAGGSVSEKFAPIAAQSGCVVVDNSSAWRMDGRAPLVVPEVNPHDLDKHMGIIANPNCSTIQMVVVLKPLHDAATIKRVVVSTYQAVSGTGQKAIDELQGQVRDLFNMQEPKVDVYPHRIAFNCLPHIDVFLDNDYTKEEMKMVNETKKIMGDDTIGVTATTVRVPVFYGHSESLNIETEKKLSAKEARAILFNAPGVEVLDNPRENIYPMAINAAGEDATFVGRIREDDTIANGLNMWVVADNLRKGAALNTIQIAEELINRDLVRVTDTSVFANG</sequence>
<dbReference type="InterPro" id="IPR036291">
    <property type="entry name" value="NAD(P)-bd_dom_sf"/>
</dbReference>
<organism evidence="18 19">
    <name type="scientific">Oceanidesulfovibrio indonesiensis</name>
    <dbReference type="NCBI Taxonomy" id="54767"/>
    <lineage>
        <taxon>Bacteria</taxon>
        <taxon>Pseudomonadati</taxon>
        <taxon>Thermodesulfobacteriota</taxon>
        <taxon>Desulfovibrionia</taxon>
        <taxon>Desulfovibrionales</taxon>
        <taxon>Desulfovibrionaceae</taxon>
        <taxon>Oceanidesulfovibrio</taxon>
    </lineage>
</organism>
<keyword evidence="19" id="KW-1185">Reference proteome</keyword>
<feature type="binding site" evidence="15">
    <location>
        <position position="158"/>
    </location>
    <ligand>
        <name>substrate</name>
    </ligand>
</feature>
<evidence type="ECO:0000256" key="11">
    <source>
        <dbReference type="ARBA" id="ARBA00023002"/>
    </source>
</evidence>
<dbReference type="GO" id="GO:0019877">
    <property type="term" value="P:diaminopimelate biosynthetic process"/>
    <property type="evidence" value="ECO:0007669"/>
    <property type="project" value="UniProtKB-UniRule"/>
</dbReference>